<dbReference type="InterPro" id="IPR029062">
    <property type="entry name" value="Class_I_gatase-like"/>
</dbReference>
<evidence type="ECO:0000259" key="2">
    <source>
        <dbReference type="Pfam" id="PF06283"/>
    </source>
</evidence>
<dbReference type="PANTHER" id="PTHR40469:SF2">
    <property type="entry name" value="GALACTOSE-BINDING DOMAIN-LIKE SUPERFAMILY PROTEIN"/>
    <property type="match status" value="1"/>
</dbReference>
<feature type="domain" description="ThuA-like" evidence="2">
    <location>
        <begin position="40"/>
        <end position="250"/>
    </location>
</feature>
<feature type="chain" id="PRO_5015513004" description="ThuA-like domain-containing protein" evidence="1">
    <location>
        <begin position="26"/>
        <end position="253"/>
    </location>
</feature>
<reference evidence="3 4" key="1">
    <citation type="submission" date="2018-04" db="EMBL/GenBank/DDBJ databases">
        <title>Genomic Encyclopedia of Archaeal and Bacterial Type Strains, Phase II (KMG-II): from individual species to whole genera.</title>
        <authorList>
            <person name="Goeker M."/>
        </authorList>
    </citation>
    <scope>NUCLEOTIDE SEQUENCE [LARGE SCALE GENOMIC DNA]</scope>
    <source>
        <strain evidence="3 4">DSM 100162</strain>
    </source>
</reference>
<comment type="caution">
    <text evidence="3">The sequence shown here is derived from an EMBL/GenBank/DDBJ whole genome shotgun (WGS) entry which is preliminary data.</text>
</comment>
<name>A0A2T5YJ69_9BACT</name>
<dbReference type="Proteomes" id="UP000244225">
    <property type="component" value="Unassembled WGS sequence"/>
</dbReference>
<dbReference type="InterPro" id="IPR029010">
    <property type="entry name" value="ThuA-like"/>
</dbReference>
<dbReference type="SUPFAM" id="SSF52317">
    <property type="entry name" value="Class I glutamine amidotransferase-like"/>
    <property type="match status" value="1"/>
</dbReference>
<dbReference type="Pfam" id="PF06283">
    <property type="entry name" value="ThuA"/>
    <property type="match status" value="1"/>
</dbReference>
<keyword evidence="1" id="KW-0732">Signal</keyword>
<dbReference type="EMBL" id="QBKI01000004">
    <property type="protein sequence ID" value="PTX19346.1"/>
    <property type="molecule type" value="Genomic_DNA"/>
</dbReference>
<gene>
    <name evidence="3" type="ORF">C8N40_10477</name>
</gene>
<proteinExistence type="predicted"/>
<dbReference type="RefSeq" id="WP_108211472.1">
    <property type="nucleotide sequence ID" value="NZ_QBKI01000004.1"/>
</dbReference>
<dbReference type="OrthoDB" id="9816308at2"/>
<organism evidence="3 4">
    <name type="scientific">Pontibacter mucosus</name>
    <dbReference type="NCBI Taxonomy" id="1649266"/>
    <lineage>
        <taxon>Bacteria</taxon>
        <taxon>Pseudomonadati</taxon>
        <taxon>Bacteroidota</taxon>
        <taxon>Cytophagia</taxon>
        <taxon>Cytophagales</taxon>
        <taxon>Hymenobacteraceae</taxon>
        <taxon>Pontibacter</taxon>
    </lineage>
</organism>
<feature type="signal peptide" evidence="1">
    <location>
        <begin position="1"/>
        <end position="25"/>
    </location>
</feature>
<accession>A0A2T5YJ69</accession>
<evidence type="ECO:0000313" key="4">
    <source>
        <dbReference type="Proteomes" id="UP000244225"/>
    </source>
</evidence>
<protein>
    <recommendedName>
        <fullName evidence="2">ThuA-like domain-containing protein</fullName>
    </recommendedName>
</protein>
<dbReference type="Gene3D" id="3.40.50.880">
    <property type="match status" value="1"/>
</dbReference>
<evidence type="ECO:0000313" key="3">
    <source>
        <dbReference type="EMBL" id="PTX19346.1"/>
    </source>
</evidence>
<keyword evidence="4" id="KW-1185">Reference proteome</keyword>
<dbReference type="PANTHER" id="PTHR40469">
    <property type="entry name" value="SECRETED GLYCOSYL HYDROLASE"/>
    <property type="match status" value="1"/>
</dbReference>
<dbReference type="PROSITE" id="PS51257">
    <property type="entry name" value="PROKAR_LIPOPROTEIN"/>
    <property type="match status" value="1"/>
</dbReference>
<evidence type="ECO:0000256" key="1">
    <source>
        <dbReference type="SAM" id="SignalP"/>
    </source>
</evidence>
<dbReference type="AlphaFoldDB" id="A0A2T5YJ69"/>
<sequence length="253" mass="28317">MKTKSILYTLLVLLTCGALSCSSEASEQETATESAQQQKRILVFSKTAGFRHKSIPAGKAALLQLGQEHNVTVDTTENAAYFTADSLKKYAAVVFLNTTKDVLDEAQQEAFKQYIQSGGGFAGVHAASDTEYDWPWYNQLVGAYFTSHPEVQQAAIDVLDKDHLSTSHLPDRWEHTDEWYNFKSINPKVQVLANLDESSYKGGENGENHPIAWYHEFDGGRAFYTALGHTEESYSDTLFLRHMWGGIRYAMGE</sequence>